<dbReference type="GO" id="GO:0046872">
    <property type="term" value="F:metal ion binding"/>
    <property type="evidence" value="ECO:0007669"/>
    <property type="project" value="UniProtKB-KW"/>
</dbReference>
<feature type="domain" description="L-type lectin-like" evidence="15">
    <location>
        <begin position="29"/>
        <end position="253"/>
    </location>
</feature>
<comment type="subcellular location">
    <subcellularLocation>
        <location evidence="11">Endomembrane system</location>
        <topology evidence="11">Single-pass type I membrane protein</topology>
    </subcellularLocation>
    <subcellularLocation>
        <location evidence="1">Golgi apparatus membrane</location>
        <topology evidence="1">Single-pass membrane protein</topology>
    </subcellularLocation>
</comment>
<feature type="chain" id="PRO_5032267447" description="L-type lectin-like domain-containing protein" evidence="14">
    <location>
        <begin position="21"/>
        <end position="327"/>
    </location>
</feature>
<evidence type="ECO:0000256" key="7">
    <source>
        <dbReference type="ARBA" id="ARBA00023034"/>
    </source>
</evidence>
<evidence type="ECO:0000256" key="2">
    <source>
        <dbReference type="ARBA" id="ARBA00022692"/>
    </source>
</evidence>
<evidence type="ECO:0000256" key="4">
    <source>
        <dbReference type="ARBA" id="ARBA00022729"/>
    </source>
</evidence>
<evidence type="ECO:0000256" key="1">
    <source>
        <dbReference type="ARBA" id="ARBA00004194"/>
    </source>
</evidence>
<dbReference type="OrthoDB" id="270293at2759"/>
<dbReference type="PANTHER" id="PTHR12223">
    <property type="entry name" value="VESICULAR MANNOSE-BINDING LECTIN"/>
    <property type="match status" value="1"/>
</dbReference>
<dbReference type="GO" id="GO:0005789">
    <property type="term" value="C:endoplasmic reticulum membrane"/>
    <property type="evidence" value="ECO:0007669"/>
    <property type="project" value="TreeGrafter"/>
</dbReference>
<dbReference type="FunFam" id="2.60.120.200:FF:000017">
    <property type="entry name" value="Vesicular integral-membrane protein VIP36"/>
    <property type="match status" value="1"/>
</dbReference>
<evidence type="ECO:0000256" key="5">
    <source>
        <dbReference type="ARBA" id="ARBA00022734"/>
    </source>
</evidence>
<evidence type="ECO:0000256" key="12">
    <source>
        <dbReference type="SAM" id="MobiDB-lite"/>
    </source>
</evidence>
<evidence type="ECO:0000256" key="10">
    <source>
        <dbReference type="ARBA" id="ARBA00023180"/>
    </source>
</evidence>
<keyword evidence="10" id="KW-0325">Glycoprotein</keyword>
<evidence type="ECO:0000256" key="8">
    <source>
        <dbReference type="ARBA" id="ARBA00023136"/>
    </source>
</evidence>
<dbReference type="GO" id="GO:0005537">
    <property type="term" value="F:D-mannose binding"/>
    <property type="evidence" value="ECO:0007669"/>
    <property type="project" value="TreeGrafter"/>
</dbReference>
<evidence type="ECO:0000259" key="15">
    <source>
        <dbReference type="PROSITE" id="PS51328"/>
    </source>
</evidence>
<dbReference type="InterPro" id="IPR013320">
    <property type="entry name" value="ConA-like_dom_sf"/>
</dbReference>
<dbReference type="InterPro" id="IPR005052">
    <property type="entry name" value="Lectin_leg"/>
</dbReference>
<dbReference type="Gene3D" id="2.60.120.200">
    <property type="match status" value="1"/>
</dbReference>
<comment type="caution">
    <text evidence="16">The sequence shown here is derived from an EMBL/GenBank/DDBJ whole genome shotgun (WGS) entry which is preliminary data.</text>
</comment>
<feature type="transmembrane region" description="Helical" evidence="13">
    <location>
        <begin position="294"/>
        <end position="316"/>
    </location>
</feature>
<keyword evidence="6 13" id="KW-1133">Transmembrane helix</keyword>
<dbReference type="InterPro" id="IPR051136">
    <property type="entry name" value="Intracellular_Lectin-GPT"/>
</dbReference>
<name>A0A813RNU5_9BILA</name>
<dbReference type="GO" id="GO:0005793">
    <property type="term" value="C:endoplasmic reticulum-Golgi intermediate compartment"/>
    <property type="evidence" value="ECO:0007669"/>
    <property type="project" value="TreeGrafter"/>
</dbReference>
<gene>
    <name evidence="16" type="ORF">QVE165_LOCUS3306</name>
</gene>
<sequence length="327" mass="37372">MYFTSIISFVIILFIQHTYEQDQDSVPNSYEIREHSINRPYPGVFSTGSSHWHLVGNTLVTDRYIRLTSDSQSKAGGLWNMIPVAYPDWEMHVNFKVHGTGKELFGDGFVIWYARDPKLSGPVFGYQDYFHGLAIIMDTYSNHNGPHNHAHPYISAMVNNGSLHYDHDRDGTHTIVNGCEAPFRGRETDTLVAIRYQNDRLTISTDIEGKNVWKECFSASDVHLPSHYYFGFTSATGDLSDNHDIISVHTYQLETSEQRRNEDRKNIIPNAPGAEAERAHTEDPSGSGWSALKIFFLILFLVIVCLGVGIGAYYYMNKRQYHRARFY</sequence>
<dbReference type="GO" id="GO:0006888">
    <property type="term" value="P:endoplasmic reticulum to Golgi vesicle-mediated transport"/>
    <property type="evidence" value="ECO:0007669"/>
    <property type="project" value="TreeGrafter"/>
</dbReference>
<dbReference type="GO" id="GO:0000139">
    <property type="term" value="C:Golgi membrane"/>
    <property type="evidence" value="ECO:0007669"/>
    <property type="project" value="UniProtKB-SubCell"/>
</dbReference>
<keyword evidence="2 13" id="KW-0812">Transmembrane</keyword>
<keyword evidence="9" id="KW-1015">Disulfide bond</keyword>
<keyword evidence="3" id="KW-0479">Metal-binding</keyword>
<evidence type="ECO:0000256" key="6">
    <source>
        <dbReference type="ARBA" id="ARBA00022989"/>
    </source>
</evidence>
<proteinExistence type="predicted"/>
<evidence type="ECO:0000256" key="11">
    <source>
        <dbReference type="ARBA" id="ARBA00046288"/>
    </source>
</evidence>
<reference evidence="16" key="1">
    <citation type="submission" date="2021-02" db="EMBL/GenBank/DDBJ databases">
        <authorList>
            <person name="Nowell W R."/>
        </authorList>
    </citation>
    <scope>NUCLEOTIDE SEQUENCE</scope>
</reference>
<dbReference type="Pfam" id="PF03388">
    <property type="entry name" value="Lectin_leg-like"/>
    <property type="match status" value="1"/>
</dbReference>
<feature type="compositionally biased region" description="Basic and acidic residues" evidence="12">
    <location>
        <begin position="256"/>
        <end position="266"/>
    </location>
</feature>
<keyword evidence="7" id="KW-0333">Golgi apparatus</keyword>
<evidence type="ECO:0000256" key="3">
    <source>
        <dbReference type="ARBA" id="ARBA00022723"/>
    </source>
</evidence>
<keyword evidence="8 13" id="KW-0472">Membrane</keyword>
<evidence type="ECO:0000256" key="13">
    <source>
        <dbReference type="SAM" id="Phobius"/>
    </source>
</evidence>
<evidence type="ECO:0000256" key="14">
    <source>
        <dbReference type="SAM" id="SignalP"/>
    </source>
</evidence>
<dbReference type="Proteomes" id="UP000663832">
    <property type="component" value="Unassembled WGS sequence"/>
</dbReference>
<evidence type="ECO:0000256" key="9">
    <source>
        <dbReference type="ARBA" id="ARBA00023157"/>
    </source>
</evidence>
<dbReference type="SUPFAM" id="SSF49899">
    <property type="entry name" value="Concanavalin A-like lectins/glucanases"/>
    <property type="match status" value="1"/>
</dbReference>
<dbReference type="PROSITE" id="PS51328">
    <property type="entry name" value="L_LECTIN_LIKE"/>
    <property type="match status" value="1"/>
</dbReference>
<keyword evidence="5" id="KW-0430">Lectin</keyword>
<protein>
    <recommendedName>
        <fullName evidence="15">L-type lectin-like domain-containing protein</fullName>
    </recommendedName>
</protein>
<feature type="signal peptide" evidence="14">
    <location>
        <begin position="1"/>
        <end position="20"/>
    </location>
</feature>
<dbReference type="EMBL" id="CAJNOM010000011">
    <property type="protein sequence ID" value="CAF0783682.1"/>
    <property type="molecule type" value="Genomic_DNA"/>
</dbReference>
<keyword evidence="17" id="KW-1185">Reference proteome</keyword>
<dbReference type="PANTHER" id="PTHR12223:SF45">
    <property type="entry name" value="RE50040P"/>
    <property type="match status" value="1"/>
</dbReference>
<evidence type="ECO:0000313" key="17">
    <source>
        <dbReference type="Proteomes" id="UP000663832"/>
    </source>
</evidence>
<feature type="region of interest" description="Disordered" evidence="12">
    <location>
        <begin position="256"/>
        <end position="282"/>
    </location>
</feature>
<organism evidence="16 17">
    <name type="scientific">Adineta steineri</name>
    <dbReference type="NCBI Taxonomy" id="433720"/>
    <lineage>
        <taxon>Eukaryota</taxon>
        <taxon>Metazoa</taxon>
        <taxon>Spiralia</taxon>
        <taxon>Gnathifera</taxon>
        <taxon>Rotifera</taxon>
        <taxon>Eurotatoria</taxon>
        <taxon>Bdelloidea</taxon>
        <taxon>Adinetida</taxon>
        <taxon>Adinetidae</taxon>
        <taxon>Adineta</taxon>
    </lineage>
</organism>
<dbReference type="AlphaFoldDB" id="A0A813RNU5"/>
<accession>A0A813RNU5</accession>
<keyword evidence="4 14" id="KW-0732">Signal</keyword>
<evidence type="ECO:0000313" key="16">
    <source>
        <dbReference type="EMBL" id="CAF0783682.1"/>
    </source>
</evidence>
<dbReference type="GO" id="GO:0030134">
    <property type="term" value="C:COPII-coated ER to Golgi transport vesicle"/>
    <property type="evidence" value="ECO:0007669"/>
    <property type="project" value="TreeGrafter"/>
</dbReference>